<feature type="transmembrane region" description="Helical" evidence="12">
    <location>
        <begin position="333"/>
        <end position="354"/>
    </location>
</feature>
<comment type="subcellular location">
    <subcellularLocation>
        <location evidence="1">Cell membrane</location>
        <topology evidence="1">Multi-pass membrane protein</topology>
    </subcellularLocation>
</comment>
<sequence length="510" mass="55272">MLHFLDYAVFACTLLISSGIGVYYRFSGGKQSTTSEYLIAGQSMGMIPVAFSLMASFMSAITILGVSSENYTFGTQFTVVNLGFILTTPLCAYIYLPIFYRLKCNSVYEYLEMRFKGKVIRALASFAFTCQMIMYMGIVLYAPALSLSAITGISYTGSILGVGLCCTLYSSLGGIKAVLITDVFQSLLMFGSLIAVIVTGVSQVGSISDVFRISREGDRLEMFNISPDPTIRHTFWSQFIGGAITSATLYGVNQAQVQRLLTIGSLRRSQGSLWMQWPILACLSFLTSFAGLTMYAYYAGCDPIKSGRISKGDQLLALFALDTMGDYPGLTGLFIAGIFSGSLSTVSSSINSLAAVTLEDYIKPLVNVSKGREVFILKGLVVFYGVLSVLIAFVADLLPSGVLQASLTIFGVVGGPLLGLFSLGMLTKKANEIGAVTGFVSSLLLLFWMAFGWPRPPMSTLPSEDGINDYFYLYEISYAWYSSIGLLWTFIVGTLVSLITQRLCSPKPPS</sequence>
<evidence type="ECO:0000313" key="14">
    <source>
        <dbReference type="Proteomes" id="UP000595437"/>
    </source>
</evidence>
<feature type="transmembrane region" description="Helical" evidence="12">
    <location>
        <begin position="375"/>
        <end position="395"/>
    </location>
</feature>
<dbReference type="Gene3D" id="1.20.1730.10">
    <property type="entry name" value="Sodium/glucose cotransporter"/>
    <property type="match status" value="1"/>
</dbReference>
<dbReference type="GO" id="GO:0006814">
    <property type="term" value="P:sodium ion transport"/>
    <property type="evidence" value="ECO:0007669"/>
    <property type="project" value="UniProtKB-KW"/>
</dbReference>
<keyword evidence="7" id="KW-0915">Sodium</keyword>
<evidence type="ECO:0000256" key="12">
    <source>
        <dbReference type="SAM" id="Phobius"/>
    </source>
</evidence>
<evidence type="ECO:0000256" key="3">
    <source>
        <dbReference type="ARBA" id="ARBA00022448"/>
    </source>
</evidence>
<feature type="transmembrane region" description="Helical" evidence="12">
    <location>
        <begin position="47"/>
        <end position="67"/>
    </location>
</feature>
<dbReference type="NCBIfam" id="TIGR00813">
    <property type="entry name" value="sss"/>
    <property type="match status" value="1"/>
</dbReference>
<evidence type="ECO:0000313" key="13">
    <source>
        <dbReference type="EMBL" id="QQP37692.1"/>
    </source>
</evidence>
<dbReference type="OrthoDB" id="6132759at2759"/>
<keyword evidence="3" id="KW-0813">Transport</keyword>
<dbReference type="PANTHER" id="PTHR42985:SF40">
    <property type="entry name" value="LD47995P-RELATED"/>
    <property type="match status" value="1"/>
</dbReference>
<keyword evidence="8" id="KW-0406">Ion transport</keyword>
<evidence type="ECO:0000256" key="5">
    <source>
        <dbReference type="ARBA" id="ARBA00022692"/>
    </source>
</evidence>
<evidence type="ECO:0000256" key="4">
    <source>
        <dbReference type="ARBA" id="ARBA00022475"/>
    </source>
</evidence>
<feature type="transmembrane region" description="Helical" evidence="12">
    <location>
        <begin position="79"/>
        <end position="98"/>
    </location>
</feature>
<dbReference type="PROSITE" id="PS50283">
    <property type="entry name" value="NA_SOLUT_SYMP_3"/>
    <property type="match status" value="1"/>
</dbReference>
<evidence type="ECO:0000256" key="8">
    <source>
        <dbReference type="ARBA" id="ARBA00023065"/>
    </source>
</evidence>
<protein>
    <submittedName>
        <fullName evidence="13">Sodium/solute symporterlike</fullName>
    </submittedName>
</protein>
<feature type="transmembrane region" description="Helical" evidence="12">
    <location>
        <begin position="433"/>
        <end position="453"/>
    </location>
</feature>
<feature type="transmembrane region" description="Helical" evidence="12">
    <location>
        <begin position="273"/>
        <end position="298"/>
    </location>
</feature>
<keyword evidence="9 12" id="KW-0472">Membrane</keyword>
<accession>A0A7T8JWD1</accession>
<dbReference type="GO" id="GO:0015293">
    <property type="term" value="F:symporter activity"/>
    <property type="evidence" value="ECO:0007669"/>
    <property type="project" value="TreeGrafter"/>
</dbReference>
<keyword evidence="5 12" id="KW-0812">Transmembrane</keyword>
<feature type="transmembrane region" description="Helical" evidence="12">
    <location>
        <begin position="153"/>
        <end position="175"/>
    </location>
</feature>
<feature type="transmembrane region" description="Helical" evidence="12">
    <location>
        <begin position="187"/>
        <end position="213"/>
    </location>
</feature>
<keyword evidence="10" id="KW-0739">Sodium transport</keyword>
<organism evidence="13 14">
    <name type="scientific">Caligus rogercresseyi</name>
    <name type="common">Sea louse</name>
    <dbReference type="NCBI Taxonomy" id="217165"/>
    <lineage>
        <taxon>Eukaryota</taxon>
        <taxon>Metazoa</taxon>
        <taxon>Ecdysozoa</taxon>
        <taxon>Arthropoda</taxon>
        <taxon>Crustacea</taxon>
        <taxon>Multicrustacea</taxon>
        <taxon>Hexanauplia</taxon>
        <taxon>Copepoda</taxon>
        <taxon>Siphonostomatoida</taxon>
        <taxon>Caligidae</taxon>
        <taxon>Caligus</taxon>
    </lineage>
</organism>
<dbReference type="AlphaFoldDB" id="A0A7T8JWD1"/>
<dbReference type="CDD" id="cd11492">
    <property type="entry name" value="SLC5sbd_NIS-SMVT"/>
    <property type="match status" value="1"/>
</dbReference>
<dbReference type="InterPro" id="IPR038377">
    <property type="entry name" value="Na/Glc_symporter_sf"/>
</dbReference>
<dbReference type="Proteomes" id="UP000595437">
    <property type="component" value="Chromosome 12"/>
</dbReference>
<evidence type="ECO:0000256" key="10">
    <source>
        <dbReference type="ARBA" id="ARBA00023201"/>
    </source>
</evidence>
<feature type="transmembrane region" description="Helical" evidence="12">
    <location>
        <begin position="6"/>
        <end position="26"/>
    </location>
</feature>
<gene>
    <name evidence="13" type="ORF">FKW44_018063</name>
</gene>
<feature type="transmembrane region" description="Helical" evidence="12">
    <location>
        <begin position="233"/>
        <end position="252"/>
    </location>
</feature>
<dbReference type="EMBL" id="CP045901">
    <property type="protein sequence ID" value="QQP37692.1"/>
    <property type="molecule type" value="Genomic_DNA"/>
</dbReference>
<comment type="similarity">
    <text evidence="2 11">Belongs to the sodium:solute symporter (SSF) (TC 2.A.21) family.</text>
</comment>
<proteinExistence type="inferred from homology"/>
<dbReference type="GO" id="GO:0005886">
    <property type="term" value="C:plasma membrane"/>
    <property type="evidence" value="ECO:0007669"/>
    <property type="project" value="UniProtKB-SubCell"/>
</dbReference>
<keyword evidence="6 12" id="KW-1133">Transmembrane helix</keyword>
<feature type="transmembrane region" description="Helical" evidence="12">
    <location>
        <begin position="478"/>
        <end position="500"/>
    </location>
</feature>
<reference evidence="14" key="1">
    <citation type="submission" date="2021-01" db="EMBL/GenBank/DDBJ databases">
        <title>Caligus Genome Assembly.</title>
        <authorList>
            <person name="Gallardo-Escarate C."/>
        </authorList>
    </citation>
    <scope>NUCLEOTIDE SEQUENCE [LARGE SCALE GENOMIC DNA]</scope>
</reference>
<feature type="transmembrane region" description="Helical" evidence="12">
    <location>
        <begin position="119"/>
        <end position="141"/>
    </location>
</feature>
<evidence type="ECO:0000256" key="9">
    <source>
        <dbReference type="ARBA" id="ARBA00023136"/>
    </source>
</evidence>
<dbReference type="PANTHER" id="PTHR42985">
    <property type="entry name" value="SODIUM-COUPLED MONOCARBOXYLATE TRANSPORTER"/>
    <property type="match status" value="1"/>
</dbReference>
<evidence type="ECO:0000256" key="11">
    <source>
        <dbReference type="RuleBase" id="RU362091"/>
    </source>
</evidence>
<dbReference type="InterPro" id="IPR001734">
    <property type="entry name" value="Na/solute_symporter"/>
</dbReference>
<name>A0A7T8JWD1_CALRO</name>
<keyword evidence="14" id="KW-1185">Reference proteome</keyword>
<feature type="transmembrane region" description="Helical" evidence="12">
    <location>
        <begin position="401"/>
        <end position="421"/>
    </location>
</feature>
<feature type="non-terminal residue" evidence="13">
    <location>
        <position position="1"/>
    </location>
</feature>
<keyword evidence="4" id="KW-1003">Cell membrane</keyword>
<evidence type="ECO:0000256" key="2">
    <source>
        <dbReference type="ARBA" id="ARBA00006434"/>
    </source>
</evidence>
<evidence type="ECO:0000256" key="6">
    <source>
        <dbReference type="ARBA" id="ARBA00022989"/>
    </source>
</evidence>
<evidence type="ECO:0000256" key="7">
    <source>
        <dbReference type="ARBA" id="ARBA00023053"/>
    </source>
</evidence>
<evidence type="ECO:0000256" key="1">
    <source>
        <dbReference type="ARBA" id="ARBA00004651"/>
    </source>
</evidence>
<dbReference type="InterPro" id="IPR051163">
    <property type="entry name" value="Sodium:Solute_Symporter_SSF"/>
</dbReference>
<dbReference type="Pfam" id="PF00474">
    <property type="entry name" value="SSF"/>
    <property type="match status" value="1"/>
</dbReference>